<keyword evidence="1" id="KW-0472">Membrane</keyword>
<proteinExistence type="predicted"/>
<sequence>MDNLGNATRNATRAIGNQANQLSGLKSQIAGVAGAYLGAQTAVKAFNSTVGNAAKFEQQELVTRTMFKDDGKAAEYMKLMEDMALKSAVLNTDDMMVGSKSYVGLTKDLGQLEKMWNITEKLQAFSGVDTKQASFSLKEAFQGDYISIVDAIGIDKKEMQKIVKLNGVDAKITAMNALLDKMGVTDRTLEEMAGSTLGQWSAITEKVGVFSRLIGKTPNTKLGAILKEINVAFDNINTDAFARKVGDALGIGLEKVVDFTKKIWSLRETIASVAKVVGTFGLSVGGIVLVAKTIMGIGAAIAFLASPIGLIAGAITGLVFGFMQLYQRSETVKKVIDGIGSAFKSISHIFTGEHKAAIDVLKSAGFSEEQISLIRKFGYSMKDAFDKLKGIFQSTAHIFTGEHKAAIDVLKSAGFTEDQIETIRSFGYGLKSAFDKVVEIFDGLGTMMMGGGSSDFLAALGLSPEAINNITSFVNTIKTQLGEVIPFIKEKFEQMRPTFEMLQNAFKKVQGVVMEVFPAVWSVLEPILSNIWSSIQRVADVATWAFNNIIVPGLALLSAAFSAVWSIIGPILELIGAAIKLSFEVLKIVWDTIIAPFAENLTGIFAKAVELAIPIVEKIGSVFEKIGGLISAAAGKISNFAETLKSVKVPGWIGKIGSGAASFASNIFGGGKKDGSHYNGIGRIGWDGYIAELHAGERVLNRFEADQYDAVMGGEMQVAGVSDFKHEARSVNNTTINQNTTNSSGIDAKPTQGSTSISIAKLADSIVVREDADVTRIADELVAKILEKRGVTA</sequence>
<feature type="transmembrane region" description="Helical" evidence="1">
    <location>
        <begin position="270"/>
        <end position="291"/>
    </location>
</feature>
<keyword evidence="3" id="KW-1185">Reference proteome</keyword>
<dbReference type="RefSeq" id="WP_137102284.1">
    <property type="nucleotide sequence ID" value="NZ_PYUE01000002.1"/>
</dbReference>
<evidence type="ECO:0000256" key="1">
    <source>
        <dbReference type="SAM" id="Phobius"/>
    </source>
</evidence>
<evidence type="ECO:0000313" key="2">
    <source>
        <dbReference type="EMBL" id="TKI50292.1"/>
    </source>
</evidence>
<protein>
    <recommendedName>
        <fullName evidence="4">Phage tail tape measure protein</fullName>
    </recommendedName>
</protein>
<name>A0ABY2T390_9BACI</name>
<organism evidence="2 3">
    <name type="scientific">Lysinibacillus tabacifolii</name>
    <dbReference type="NCBI Taxonomy" id="1173107"/>
    <lineage>
        <taxon>Bacteria</taxon>
        <taxon>Bacillati</taxon>
        <taxon>Bacillota</taxon>
        <taxon>Bacilli</taxon>
        <taxon>Bacillales</taxon>
        <taxon>Bacillaceae</taxon>
        <taxon>Lysinibacillus</taxon>
    </lineage>
</organism>
<comment type="caution">
    <text evidence="2">The sequence shown here is derived from an EMBL/GenBank/DDBJ whole genome shotgun (WGS) entry which is preliminary data.</text>
</comment>
<feature type="transmembrane region" description="Helical" evidence="1">
    <location>
        <begin position="297"/>
        <end position="323"/>
    </location>
</feature>
<dbReference type="PANTHER" id="PTHR37813">
    <property type="entry name" value="FELS-2 PROPHAGE PROTEIN"/>
    <property type="match status" value="1"/>
</dbReference>
<evidence type="ECO:0008006" key="4">
    <source>
        <dbReference type="Google" id="ProtNLM"/>
    </source>
</evidence>
<keyword evidence="1" id="KW-1133">Transmembrane helix</keyword>
<reference evidence="2 3" key="1">
    <citation type="submission" date="2019-04" db="EMBL/GenBank/DDBJ databases">
        <title>Lysinibacillus genome sequencing.</title>
        <authorList>
            <person name="Dunlap C."/>
        </authorList>
    </citation>
    <scope>NUCLEOTIDE SEQUENCE [LARGE SCALE GENOMIC DNA]</scope>
    <source>
        <strain evidence="2 3">KCTC 33042</strain>
    </source>
</reference>
<dbReference type="EMBL" id="SZPT01000001">
    <property type="protein sequence ID" value="TKI50292.1"/>
    <property type="molecule type" value="Genomic_DNA"/>
</dbReference>
<dbReference type="Proteomes" id="UP000308330">
    <property type="component" value="Unassembled WGS sequence"/>
</dbReference>
<gene>
    <name evidence="2" type="ORF">FC748_03490</name>
</gene>
<keyword evidence="1" id="KW-0812">Transmembrane</keyword>
<accession>A0ABY2T390</accession>
<feature type="transmembrane region" description="Helical" evidence="1">
    <location>
        <begin position="549"/>
        <end position="572"/>
    </location>
</feature>
<evidence type="ECO:0000313" key="3">
    <source>
        <dbReference type="Proteomes" id="UP000308330"/>
    </source>
</evidence>
<dbReference type="PANTHER" id="PTHR37813:SF1">
    <property type="entry name" value="FELS-2 PROPHAGE PROTEIN"/>
    <property type="match status" value="1"/>
</dbReference>